<dbReference type="EMBL" id="NKFA01000028">
    <property type="protein sequence ID" value="OXI35423.1"/>
    <property type="molecule type" value="Genomic_DNA"/>
</dbReference>
<proteinExistence type="predicted"/>
<reference evidence="2" key="1">
    <citation type="submission" date="2017-06" db="EMBL/GenBank/DDBJ databases">
        <authorList>
            <person name="LiPuma J."/>
            <person name="Spilker T."/>
        </authorList>
    </citation>
    <scope>NUCLEOTIDE SEQUENCE [LARGE SCALE GENOMIC DNA]</scope>
    <source>
        <strain evidence="2">AU17325</strain>
    </source>
</reference>
<accession>A0A228HZ19</accession>
<gene>
    <name evidence="1" type="ORF">CFB84_37165</name>
</gene>
<dbReference type="OrthoDB" id="9024120at2"/>
<sequence length="99" mass="10594">MDDLRERAREAVARAICVACGEQPDTPGDARGNAFRWQDYGQTADAVVHELRAAESGEPGRSSVRHLATVIAQTCDDGPESALLYERAAGDAVRAYASC</sequence>
<organism evidence="1 2">
    <name type="scientific">Burkholderia aenigmatica</name>
    <dbReference type="NCBI Taxonomy" id="2015348"/>
    <lineage>
        <taxon>Bacteria</taxon>
        <taxon>Pseudomonadati</taxon>
        <taxon>Pseudomonadota</taxon>
        <taxon>Betaproteobacteria</taxon>
        <taxon>Burkholderiales</taxon>
        <taxon>Burkholderiaceae</taxon>
        <taxon>Burkholderia</taxon>
        <taxon>Burkholderia cepacia complex</taxon>
    </lineage>
</organism>
<dbReference type="AlphaFoldDB" id="A0A228HZ19"/>
<dbReference type="Proteomes" id="UP000214600">
    <property type="component" value="Unassembled WGS sequence"/>
</dbReference>
<evidence type="ECO:0000313" key="1">
    <source>
        <dbReference type="EMBL" id="OXI35423.1"/>
    </source>
</evidence>
<protein>
    <submittedName>
        <fullName evidence="1">Uncharacterized protein</fullName>
    </submittedName>
</protein>
<evidence type="ECO:0000313" key="2">
    <source>
        <dbReference type="Proteomes" id="UP000214600"/>
    </source>
</evidence>
<comment type="caution">
    <text evidence="1">The sequence shown here is derived from an EMBL/GenBank/DDBJ whole genome shotgun (WGS) entry which is preliminary data.</text>
</comment>
<name>A0A228HZ19_9BURK</name>
<reference evidence="1 2" key="2">
    <citation type="submission" date="2017-08" db="EMBL/GenBank/DDBJ databases">
        <title>WGS of novel Burkholderia cepaca complex species.</title>
        <authorList>
            <person name="Lipuma J."/>
            <person name="Spilker T."/>
        </authorList>
    </citation>
    <scope>NUCLEOTIDE SEQUENCE [LARGE SCALE GENOMIC DNA]</scope>
    <source>
        <strain evidence="1 2">AU17325</strain>
    </source>
</reference>